<sequence>MHALRVCGVLRNILGGNVVHVANDIRRPPALDSLVEGNGSGDLAGYDRHHKKWHANYPAVIPAKSCCNSPPPLSRQILEPQQDAHGNEHYHNESCVEHFTINTTLESTVGSHDASFAERPTSAWHLINNYTIDTYNGEIRPICGHYAHQFPTSGPEIDKDDWVVCFKPIPLFSRVSFPCDTSRCTSFPLPSKHSYTNRSPRLRGLSHTLCRLSAHYLEPVHIYITTLLSARNPKMADCAMYC</sequence>
<dbReference type="GeneID" id="54411467"/>
<proteinExistence type="predicted"/>
<reference evidence="1" key="1">
    <citation type="journal article" date="2020" name="Stud. Mycol.">
        <title>101 Dothideomycetes genomes: a test case for predicting lifestyles and emergence of pathogens.</title>
        <authorList>
            <person name="Haridas S."/>
            <person name="Albert R."/>
            <person name="Binder M."/>
            <person name="Bloem J."/>
            <person name="Labutti K."/>
            <person name="Salamov A."/>
            <person name="Andreopoulos B."/>
            <person name="Baker S."/>
            <person name="Barry K."/>
            <person name="Bills G."/>
            <person name="Bluhm B."/>
            <person name="Cannon C."/>
            <person name="Castanera R."/>
            <person name="Culley D."/>
            <person name="Daum C."/>
            <person name="Ezra D."/>
            <person name="Gonzalez J."/>
            <person name="Henrissat B."/>
            <person name="Kuo A."/>
            <person name="Liang C."/>
            <person name="Lipzen A."/>
            <person name="Lutzoni F."/>
            <person name="Magnuson J."/>
            <person name="Mondo S."/>
            <person name="Nolan M."/>
            <person name="Ohm R."/>
            <person name="Pangilinan J."/>
            <person name="Park H.-J."/>
            <person name="Ramirez L."/>
            <person name="Alfaro M."/>
            <person name="Sun H."/>
            <person name="Tritt A."/>
            <person name="Yoshinaga Y."/>
            <person name="Zwiers L.-H."/>
            <person name="Turgeon B."/>
            <person name="Goodwin S."/>
            <person name="Spatafora J."/>
            <person name="Crous P."/>
            <person name="Grigoriev I."/>
        </authorList>
    </citation>
    <scope>NUCLEOTIDE SEQUENCE</scope>
    <source>
        <strain evidence="1">CBS 119687</strain>
    </source>
</reference>
<dbReference type="AlphaFoldDB" id="A0A6A5ZWJ4"/>
<dbReference type="Proteomes" id="UP000799771">
    <property type="component" value="Unassembled WGS sequence"/>
</dbReference>
<organism evidence="1 2">
    <name type="scientific">Dothidotthia symphoricarpi CBS 119687</name>
    <dbReference type="NCBI Taxonomy" id="1392245"/>
    <lineage>
        <taxon>Eukaryota</taxon>
        <taxon>Fungi</taxon>
        <taxon>Dikarya</taxon>
        <taxon>Ascomycota</taxon>
        <taxon>Pezizomycotina</taxon>
        <taxon>Dothideomycetes</taxon>
        <taxon>Pleosporomycetidae</taxon>
        <taxon>Pleosporales</taxon>
        <taxon>Dothidotthiaceae</taxon>
        <taxon>Dothidotthia</taxon>
    </lineage>
</organism>
<keyword evidence="2" id="KW-1185">Reference proteome</keyword>
<protein>
    <submittedName>
        <fullName evidence="1">Uncharacterized protein</fullName>
    </submittedName>
</protein>
<name>A0A6A5ZWJ4_9PLEO</name>
<evidence type="ECO:0000313" key="1">
    <source>
        <dbReference type="EMBL" id="KAF2123666.1"/>
    </source>
</evidence>
<dbReference type="EMBL" id="ML977523">
    <property type="protein sequence ID" value="KAF2123666.1"/>
    <property type="molecule type" value="Genomic_DNA"/>
</dbReference>
<accession>A0A6A5ZWJ4</accession>
<gene>
    <name evidence="1" type="ORF">P153DRAFT_391263</name>
</gene>
<dbReference type="RefSeq" id="XP_033518060.1">
    <property type="nucleotide sequence ID" value="XM_033671035.1"/>
</dbReference>
<evidence type="ECO:0000313" key="2">
    <source>
        <dbReference type="Proteomes" id="UP000799771"/>
    </source>
</evidence>